<name>A0ACD3B799_9AGAR</name>
<evidence type="ECO:0000313" key="1">
    <source>
        <dbReference type="EMBL" id="TFK73472.1"/>
    </source>
</evidence>
<keyword evidence="1" id="KW-0378">Hydrolase</keyword>
<dbReference type="EMBL" id="ML208275">
    <property type="protein sequence ID" value="TFK73472.1"/>
    <property type="molecule type" value="Genomic_DNA"/>
</dbReference>
<proteinExistence type="predicted"/>
<protein>
    <submittedName>
        <fullName evidence="1">Glycoside hydrolase family 47 protein</fullName>
    </submittedName>
</protein>
<organism evidence="1 2">
    <name type="scientific">Pluteus cervinus</name>
    <dbReference type="NCBI Taxonomy" id="181527"/>
    <lineage>
        <taxon>Eukaryota</taxon>
        <taxon>Fungi</taxon>
        <taxon>Dikarya</taxon>
        <taxon>Basidiomycota</taxon>
        <taxon>Agaricomycotina</taxon>
        <taxon>Agaricomycetes</taxon>
        <taxon>Agaricomycetidae</taxon>
        <taxon>Agaricales</taxon>
        <taxon>Pluteineae</taxon>
        <taxon>Pluteaceae</taxon>
        <taxon>Pluteus</taxon>
    </lineage>
</organism>
<evidence type="ECO:0000313" key="2">
    <source>
        <dbReference type="Proteomes" id="UP000308600"/>
    </source>
</evidence>
<reference evidence="1 2" key="1">
    <citation type="journal article" date="2019" name="Nat. Ecol. Evol.">
        <title>Megaphylogeny resolves global patterns of mushroom evolution.</title>
        <authorList>
            <person name="Varga T."/>
            <person name="Krizsan K."/>
            <person name="Foldi C."/>
            <person name="Dima B."/>
            <person name="Sanchez-Garcia M."/>
            <person name="Sanchez-Ramirez S."/>
            <person name="Szollosi G.J."/>
            <person name="Szarkandi J.G."/>
            <person name="Papp V."/>
            <person name="Albert L."/>
            <person name="Andreopoulos W."/>
            <person name="Angelini C."/>
            <person name="Antonin V."/>
            <person name="Barry K.W."/>
            <person name="Bougher N.L."/>
            <person name="Buchanan P."/>
            <person name="Buyck B."/>
            <person name="Bense V."/>
            <person name="Catcheside P."/>
            <person name="Chovatia M."/>
            <person name="Cooper J."/>
            <person name="Damon W."/>
            <person name="Desjardin D."/>
            <person name="Finy P."/>
            <person name="Geml J."/>
            <person name="Haridas S."/>
            <person name="Hughes K."/>
            <person name="Justo A."/>
            <person name="Karasinski D."/>
            <person name="Kautmanova I."/>
            <person name="Kiss B."/>
            <person name="Kocsube S."/>
            <person name="Kotiranta H."/>
            <person name="LaButti K.M."/>
            <person name="Lechner B.E."/>
            <person name="Liimatainen K."/>
            <person name="Lipzen A."/>
            <person name="Lukacs Z."/>
            <person name="Mihaltcheva S."/>
            <person name="Morgado L.N."/>
            <person name="Niskanen T."/>
            <person name="Noordeloos M.E."/>
            <person name="Ohm R.A."/>
            <person name="Ortiz-Santana B."/>
            <person name="Ovrebo C."/>
            <person name="Racz N."/>
            <person name="Riley R."/>
            <person name="Savchenko A."/>
            <person name="Shiryaev A."/>
            <person name="Soop K."/>
            <person name="Spirin V."/>
            <person name="Szebenyi C."/>
            <person name="Tomsovsky M."/>
            <person name="Tulloss R.E."/>
            <person name="Uehling J."/>
            <person name="Grigoriev I.V."/>
            <person name="Vagvolgyi C."/>
            <person name="Papp T."/>
            <person name="Martin F.M."/>
            <person name="Miettinen O."/>
            <person name="Hibbett D.S."/>
            <person name="Nagy L.G."/>
        </authorList>
    </citation>
    <scope>NUCLEOTIDE SEQUENCE [LARGE SCALE GENOMIC DNA]</scope>
    <source>
        <strain evidence="1 2">NL-1719</strain>
    </source>
</reference>
<sequence length="545" mass="60419">MLLSLITGVLALVPGNALAGLVQKPGLALPTRAFTDREVVRQMHKRSYDAYRKYAFGHDDLRPLSKTFADTRNGWGASIIDALTTNIIMNFTDYVDEAIKFASNIDFSRSKTDSSVSVFETTIRYVGGLLSAYELSGNQYPVLVKKAQEVADKLLYAFSDQHPIPHGYVDFSTNEPDLSRLITNIAEVGTLTLEWSVLSKYTANPIYRTLSEQAVIHIANNAKPLPGLPAQLINPASGEPINGYVTWGGGSDSYLEYLIKYPRLSQTDNSVFVNNWVTAVDSSITHLAKRTTIGNHLYLGDINDSGEFLHVGSHLACFYGGNWILGGRLLDNDTIVQYGLQLTDGCWNTYESTATGIGPEAFAFKSEDGDYIGYDYAGNRMEPDSSQESFYDKNGYYITQSSYLLRPEVLESNFYAWRATGDSKYYERALAAVGSMKKHLATDEAYAGIQDVNNATSAKNDHMESFWFAEVLKYLYLTFDDPNHISLDEYVFNTEAHPLKAPLAKGKVASPTILPPGPQFVAQGVDEDTPLPEISPISFEVEEWV</sequence>
<dbReference type="Proteomes" id="UP000308600">
    <property type="component" value="Unassembled WGS sequence"/>
</dbReference>
<accession>A0ACD3B799</accession>
<keyword evidence="2" id="KW-1185">Reference proteome</keyword>
<gene>
    <name evidence="1" type="ORF">BDN72DRAFT_893887</name>
</gene>